<dbReference type="EMBL" id="AJWJ01000003">
    <property type="protein sequence ID" value="KAF2078564.1"/>
    <property type="molecule type" value="Genomic_DNA"/>
</dbReference>
<dbReference type="PANTHER" id="PTHR12653">
    <property type="entry name" value="NADH-UBIQUINONE OXIDOREDUCTASE 13 KD-B SUBUNIT"/>
    <property type="match status" value="1"/>
</dbReference>
<proteinExistence type="inferred from homology"/>
<evidence type="ECO:0000313" key="9">
    <source>
        <dbReference type="EMBL" id="KAF2078564.1"/>
    </source>
</evidence>
<dbReference type="PANTHER" id="PTHR12653:SF0">
    <property type="entry name" value="NADH DEHYDROGENASE [UBIQUINONE] 1 ALPHA SUBCOMPLEX SUBUNIT 5"/>
    <property type="match status" value="1"/>
</dbReference>
<keyword evidence="3" id="KW-0813">Transport</keyword>
<keyword evidence="7" id="KW-0496">Mitochondrion</keyword>
<gene>
    <name evidence="9" type="ORF">CYY_000187</name>
</gene>
<dbReference type="GO" id="GO:0022904">
    <property type="term" value="P:respiratory electron transport chain"/>
    <property type="evidence" value="ECO:0007669"/>
    <property type="project" value="InterPro"/>
</dbReference>
<dbReference type="Proteomes" id="UP000695562">
    <property type="component" value="Unassembled WGS sequence"/>
</dbReference>
<evidence type="ECO:0000256" key="4">
    <source>
        <dbReference type="ARBA" id="ARBA00022660"/>
    </source>
</evidence>
<comment type="subcellular location">
    <subcellularLocation>
        <location evidence="1">Mitochondrion inner membrane</location>
        <topology evidence="1">Peripheral membrane protein</topology>
        <orientation evidence="1">Matrix side</orientation>
    </subcellularLocation>
</comment>
<name>A0A8J4Q5A4_9MYCE</name>
<keyword evidence="8" id="KW-0472">Membrane</keyword>
<sequence>MASHLIKKSTGITGLKVQPNGRQILSDLLHKTLTKLQLIPKEAGFRDLMESQTQFRLDVLKRETDVVIIENTIGCGQLEELIEDTKLDFKVIDDVIKYKAWELKDKNQPPLIIFSK</sequence>
<dbReference type="AlphaFoldDB" id="A0A8J4Q5A4"/>
<evidence type="ECO:0000256" key="3">
    <source>
        <dbReference type="ARBA" id="ARBA00022448"/>
    </source>
</evidence>
<keyword evidence="10" id="KW-1185">Reference proteome</keyword>
<evidence type="ECO:0000256" key="2">
    <source>
        <dbReference type="ARBA" id="ARBA00010261"/>
    </source>
</evidence>
<evidence type="ECO:0000256" key="1">
    <source>
        <dbReference type="ARBA" id="ARBA00004443"/>
    </source>
</evidence>
<dbReference type="OrthoDB" id="286811at2759"/>
<dbReference type="GO" id="GO:0005743">
    <property type="term" value="C:mitochondrial inner membrane"/>
    <property type="evidence" value="ECO:0007669"/>
    <property type="project" value="UniProtKB-SubCell"/>
</dbReference>
<protein>
    <submittedName>
        <fullName evidence="9">Uncharacterized protein</fullName>
    </submittedName>
</protein>
<comment type="similarity">
    <text evidence="2">Belongs to the complex I NDUFA5 subunit family.</text>
</comment>
<organism evidence="9 10">
    <name type="scientific">Polysphondylium violaceum</name>
    <dbReference type="NCBI Taxonomy" id="133409"/>
    <lineage>
        <taxon>Eukaryota</taxon>
        <taxon>Amoebozoa</taxon>
        <taxon>Evosea</taxon>
        <taxon>Eumycetozoa</taxon>
        <taxon>Dictyostelia</taxon>
        <taxon>Dictyosteliales</taxon>
        <taxon>Dictyosteliaceae</taxon>
        <taxon>Polysphondylium</taxon>
    </lineage>
</organism>
<keyword evidence="5" id="KW-0999">Mitochondrion inner membrane</keyword>
<keyword evidence="6" id="KW-0249">Electron transport</keyword>
<evidence type="ECO:0000256" key="6">
    <source>
        <dbReference type="ARBA" id="ARBA00022982"/>
    </source>
</evidence>
<keyword evidence="4" id="KW-0679">Respiratory chain</keyword>
<accession>A0A8J4Q5A4</accession>
<evidence type="ECO:0000256" key="7">
    <source>
        <dbReference type="ARBA" id="ARBA00023128"/>
    </source>
</evidence>
<reference evidence="9" key="1">
    <citation type="submission" date="2020-01" db="EMBL/GenBank/DDBJ databases">
        <title>Development of genomics and gene disruption for Polysphondylium violaceum indicates a role for the polyketide synthase stlB in stalk morphogenesis.</title>
        <authorList>
            <person name="Narita B."/>
            <person name="Kawabe Y."/>
            <person name="Kin K."/>
            <person name="Saito T."/>
            <person name="Gibbs R."/>
            <person name="Kuspa A."/>
            <person name="Muzny D."/>
            <person name="Queller D."/>
            <person name="Richards S."/>
            <person name="Strassman J."/>
            <person name="Sucgang R."/>
            <person name="Worley K."/>
            <person name="Schaap P."/>
        </authorList>
    </citation>
    <scope>NUCLEOTIDE SEQUENCE</scope>
    <source>
        <strain evidence="9">QSvi11</strain>
    </source>
</reference>
<evidence type="ECO:0000313" key="10">
    <source>
        <dbReference type="Proteomes" id="UP000695562"/>
    </source>
</evidence>
<comment type="caution">
    <text evidence="9">The sequence shown here is derived from an EMBL/GenBank/DDBJ whole genome shotgun (WGS) entry which is preliminary data.</text>
</comment>
<evidence type="ECO:0000256" key="5">
    <source>
        <dbReference type="ARBA" id="ARBA00022792"/>
    </source>
</evidence>
<dbReference type="InterPro" id="IPR006806">
    <property type="entry name" value="NDUFA5"/>
</dbReference>
<evidence type="ECO:0000256" key="8">
    <source>
        <dbReference type="ARBA" id="ARBA00023136"/>
    </source>
</evidence>
<dbReference type="Pfam" id="PF04716">
    <property type="entry name" value="ETC_C1_NDUFA5"/>
    <property type="match status" value="1"/>
</dbReference>